<sequence length="129" mass="15541">MRSFFLEIFTWWNSQTFGTRVFTLLNGKKVGSDSEGNIFYVHKRNANKRWVIYNGLMDASRIQAIWHDWIHHRTDEIPNQQDLEIHDWYKQHKSNITGTIDSYFPNQLNSNTSQNLHKHYKSWQPETEE</sequence>
<gene>
    <name evidence="1" type="ORF">METZ01_LOCUS102318</name>
</gene>
<organism evidence="1">
    <name type="scientific">marine metagenome</name>
    <dbReference type="NCBI Taxonomy" id="408172"/>
    <lineage>
        <taxon>unclassified sequences</taxon>
        <taxon>metagenomes</taxon>
        <taxon>ecological metagenomes</taxon>
    </lineage>
</organism>
<dbReference type="NCBIfam" id="NF006040">
    <property type="entry name" value="PRK08183.1"/>
    <property type="match status" value="1"/>
</dbReference>
<dbReference type="Pfam" id="PF05071">
    <property type="entry name" value="NDUFA12"/>
    <property type="match status" value="1"/>
</dbReference>
<dbReference type="EMBL" id="UINC01011179">
    <property type="protein sequence ID" value="SVA49464.1"/>
    <property type="molecule type" value="Genomic_DNA"/>
</dbReference>
<dbReference type="GO" id="GO:0045271">
    <property type="term" value="C:respiratory chain complex I"/>
    <property type="evidence" value="ECO:0007669"/>
    <property type="project" value="InterPro"/>
</dbReference>
<dbReference type="PANTHER" id="PTHR12910:SF2">
    <property type="entry name" value="NADH DEHYDROGENASE [UBIQUINONE] 1 ALPHA SUBCOMPLEX SUBUNIT 12"/>
    <property type="match status" value="1"/>
</dbReference>
<protein>
    <recommendedName>
        <fullName evidence="2">NADH dehydrogenase [ubiquinone] 1 alpha subcomplex subunit 12</fullName>
    </recommendedName>
</protein>
<dbReference type="AlphaFoldDB" id="A0A381WAG9"/>
<evidence type="ECO:0000313" key="1">
    <source>
        <dbReference type="EMBL" id="SVA49464.1"/>
    </source>
</evidence>
<proteinExistence type="predicted"/>
<accession>A0A381WAG9</accession>
<evidence type="ECO:0008006" key="2">
    <source>
        <dbReference type="Google" id="ProtNLM"/>
    </source>
</evidence>
<reference evidence="1" key="1">
    <citation type="submission" date="2018-05" db="EMBL/GenBank/DDBJ databases">
        <authorList>
            <person name="Lanie J.A."/>
            <person name="Ng W.-L."/>
            <person name="Kazmierczak K.M."/>
            <person name="Andrzejewski T.M."/>
            <person name="Davidsen T.M."/>
            <person name="Wayne K.J."/>
            <person name="Tettelin H."/>
            <person name="Glass J.I."/>
            <person name="Rusch D."/>
            <person name="Podicherti R."/>
            <person name="Tsui H.-C.T."/>
            <person name="Winkler M.E."/>
        </authorList>
    </citation>
    <scope>NUCLEOTIDE SEQUENCE</scope>
</reference>
<dbReference type="InterPro" id="IPR007763">
    <property type="entry name" value="NDUFA12"/>
</dbReference>
<dbReference type="GO" id="GO:0006979">
    <property type="term" value="P:response to oxidative stress"/>
    <property type="evidence" value="ECO:0007669"/>
    <property type="project" value="TreeGrafter"/>
</dbReference>
<dbReference type="PANTHER" id="PTHR12910">
    <property type="entry name" value="NADH-UBIQUINONE OXIDOREDUCTASE SUBUNIT B17.2"/>
    <property type="match status" value="1"/>
</dbReference>
<name>A0A381WAG9_9ZZZZ</name>